<protein>
    <recommendedName>
        <fullName evidence="3">RRM domain-containing protein</fullName>
    </recommendedName>
</protein>
<dbReference type="GO" id="GO:0003723">
    <property type="term" value="F:RNA binding"/>
    <property type="evidence" value="ECO:0007669"/>
    <property type="project" value="UniProtKB-UniRule"/>
</dbReference>
<dbReference type="STRING" id="4558.A0A1W0W602"/>
<dbReference type="InterPro" id="IPR000504">
    <property type="entry name" value="RRM_dom"/>
</dbReference>
<keyword evidence="5" id="KW-1185">Reference proteome</keyword>
<dbReference type="Proteomes" id="UP000000768">
    <property type="component" value="Chromosome 2"/>
</dbReference>
<accession>A0A1W0W602</accession>
<gene>
    <name evidence="4" type="ORF">SORBI_3002G264700</name>
</gene>
<dbReference type="EMBL" id="CM000761">
    <property type="protein sequence ID" value="OQU89776.1"/>
    <property type="molecule type" value="Genomic_DNA"/>
</dbReference>
<dbReference type="FunCoup" id="A0A1W0W602">
    <property type="interactions" value="48"/>
</dbReference>
<dbReference type="CDD" id="cd00590">
    <property type="entry name" value="RRM_SF"/>
    <property type="match status" value="1"/>
</dbReference>
<evidence type="ECO:0000256" key="2">
    <source>
        <dbReference type="PROSITE-ProRule" id="PRU00176"/>
    </source>
</evidence>
<name>A0A1W0W602_SORBI</name>
<organism evidence="4 5">
    <name type="scientific">Sorghum bicolor</name>
    <name type="common">Sorghum</name>
    <name type="synonym">Sorghum vulgare</name>
    <dbReference type="NCBI Taxonomy" id="4558"/>
    <lineage>
        <taxon>Eukaryota</taxon>
        <taxon>Viridiplantae</taxon>
        <taxon>Streptophyta</taxon>
        <taxon>Embryophyta</taxon>
        <taxon>Tracheophyta</taxon>
        <taxon>Spermatophyta</taxon>
        <taxon>Magnoliopsida</taxon>
        <taxon>Liliopsida</taxon>
        <taxon>Poales</taxon>
        <taxon>Poaceae</taxon>
        <taxon>PACMAD clade</taxon>
        <taxon>Panicoideae</taxon>
        <taxon>Andropogonodae</taxon>
        <taxon>Andropogoneae</taxon>
        <taxon>Sorghinae</taxon>
        <taxon>Sorghum</taxon>
    </lineage>
</organism>
<keyword evidence="1 2" id="KW-0694">RNA-binding</keyword>
<dbReference type="InterPro" id="IPR012677">
    <property type="entry name" value="Nucleotide-bd_a/b_plait_sf"/>
</dbReference>
<feature type="domain" description="RRM" evidence="3">
    <location>
        <begin position="91"/>
        <end position="175"/>
    </location>
</feature>
<evidence type="ECO:0000259" key="3">
    <source>
        <dbReference type="PROSITE" id="PS50102"/>
    </source>
</evidence>
<dbReference type="Gramene" id="OQU89776">
    <property type="protein sequence ID" value="OQU89776"/>
    <property type="gene ID" value="SORBI_3002G264700"/>
</dbReference>
<dbReference type="Pfam" id="PF00076">
    <property type="entry name" value="RRM_1"/>
    <property type="match status" value="1"/>
</dbReference>
<evidence type="ECO:0000313" key="5">
    <source>
        <dbReference type="Proteomes" id="UP000000768"/>
    </source>
</evidence>
<dbReference type="PROSITE" id="PS50102">
    <property type="entry name" value="RRM"/>
    <property type="match status" value="1"/>
</dbReference>
<dbReference type="InParanoid" id="A0A1W0W602"/>
<reference evidence="4 5" key="1">
    <citation type="journal article" date="2009" name="Nature">
        <title>The Sorghum bicolor genome and the diversification of grasses.</title>
        <authorList>
            <person name="Paterson A.H."/>
            <person name="Bowers J.E."/>
            <person name="Bruggmann R."/>
            <person name="Dubchak I."/>
            <person name="Grimwood J."/>
            <person name="Gundlach H."/>
            <person name="Haberer G."/>
            <person name="Hellsten U."/>
            <person name="Mitros T."/>
            <person name="Poliakov A."/>
            <person name="Schmutz J."/>
            <person name="Spannagl M."/>
            <person name="Tang H."/>
            <person name="Wang X."/>
            <person name="Wicker T."/>
            <person name="Bharti A.K."/>
            <person name="Chapman J."/>
            <person name="Feltus F.A."/>
            <person name="Gowik U."/>
            <person name="Grigoriev I.V."/>
            <person name="Lyons E."/>
            <person name="Maher C.A."/>
            <person name="Martis M."/>
            <person name="Narechania A."/>
            <person name="Otillar R.P."/>
            <person name="Penning B.W."/>
            <person name="Salamov A.A."/>
            <person name="Wang Y."/>
            <person name="Zhang L."/>
            <person name="Carpita N.C."/>
            <person name="Freeling M."/>
            <person name="Gingle A.R."/>
            <person name="Hash C.T."/>
            <person name="Keller B."/>
            <person name="Klein P."/>
            <person name="Kresovich S."/>
            <person name="McCann M.C."/>
            <person name="Ming R."/>
            <person name="Peterson D.G."/>
            <person name="Mehboob-ur-Rahman"/>
            <person name="Ware D."/>
            <person name="Westhoff P."/>
            <person name="Mayer K.F."/>
            <person name="Messing J."/>
            <person name="Rokhsar D.S."/>
        </authorList>
    </citation>
    <scope>NUCLEOTIDE SEQUENCE [LARGE SCALE GENOMIC DNA]</scope>
    <source>
        <strain evidence="5">cv. BTx623</strain>
    </source>
</reference>
<dbReference type="InterPro" id="IPR035979">
    <property type="entry name" value="RBD_domain_sf"/>
</dbReference>
<dbReference type="SUPFAM" id="SSF54928">
    <property type="entry name" value="RNA-binding domain, RBD"/>
    <property type="match status" value="1"/>
</dbReference>
<reference evidence="5" key="2">
    <citation type="journal article" date="2018" name="Plant J.">
        <title>The Sorghum bicolor reference genome: improved assembly, gene annotations, a transcriptome atlas, and signatures of genome organization.</title>
        <authorList>
            <person name="McCormick R.F."/>
            <person name="Truong S.K."/>
            <person name="Sreedasyam A."/>
            <person name="Jenkins J."/>
            <person name="Shu S."/>
            <person name="Sims D."/>
            <person name="Kennedy M."/>
            <person name="Amirebrahimi M."/>
            <person name="Weers B.D."/>
            <person name="McKinley B."/>
            <person name="Mattison A."/>
            <person name="Morishige D.T."/>
            <person name="Grimwood J."/>
            <person name="Schmutz J."/>
            <person name="Mullet J.E."/>
        </authorList>
    </citation>
    <scope>NUCLEOTIDE SEQUENCE [LARGE SCALE GENOMIC DNA]</scope>
    <source>
        <strain evidence="5">cv. BTx623</strain>
    </source>
</reference>
<proteinExistence type="predicted"/>
<dbReference type="PANTHER" id="PTHR10352">
    <property type="entry name" value="EUKARYOTIC TRANSLATION INITIATION FACTOR 3 SUBUNIT G"/>
    <property type="match status" value="1"/>
</dbReference>
<dbReference type="Gene3D" id="3.30.70.330">
    <property type="match status" value="1"/>
</dbReference>
<evidence type="ECO:0000313" key="4">
    <source>
        <dbReference type="EMBL" id="OQU89776.1"/>
    </source>
</evidence>
<sequence length="178" mass="20803">MWKSDCWRLFLLATEEEVWNLGMIRFSIMAYQRSSEQDICYICGDDADNHMEHFCPFNYIFGRSSGDTCRGECPVGEHRVTSRDHRKFLRRFMRVSNLPPGFRVWELENLLSPFGPLLMWDVPRSKNDICGCKTEVCLSFGAAVFKRREDGERAIHELNGYETGGRKLRVDWVYPSCV</sequence>
<dbReference type="AlphaFoldDB" id="A0A1W0W602"/>
<dbReference type="OMA" id="IRFRIMA"/>
<dbReference type="SMART" id="SM00360">
    <property type="entry name" value="RRM"/>
    <property type="match status" value="1"/>
</dbReference>
<evidence type="ECO:0000256" key="1">
    <source>
        <dbReference type="ARBA" id="ARBA00022884"/>
    </source>
</evidence>